<gene>
    <name evidence="1" type="ORF">OBE_14700</name>
</gene>
<organism evidence="1">
    <name type="scientific">human gut metagenome</name>
    <dbReference type="NCBI Taxonomy" id="408170"/>
    <lineage>
        <taxon>unclassified sequences</taxon>
        <taxon>metagenomes</taxon>
        <taxon>organismal metagenomes</taxon>
    </lineage>
</organism>
<dbReference type="Pfam" id="PF14057">
    <property type="entry name" value="GGGtGRT"/>
    <property type="match status" value="1"/>
</dbReference>
<dbReference type="AlphaFoldDB" id="K1RVD4"/>
<evidence type="ECO:0008006" key="2">
    <source>
        <dbReference type="Google" id="ProtNLM"/>
    </source>
</evidence>
<dbReference type="InterPro" id="IPR025964">
    <property type="entry name" value="GGGtGRT"/>
</dbReference>
<proteinExistence type="predicted"/>
<feature type="non-terminal residue" evidence="1">
    <location>
        <position position="69"/>
    </location>
</feature>
<comment type="caution">
    <text evidence="1">The sequence shown here is derived from an EMBL/GenBank/DDBJ whole genome shotgun (WGS) entry which is preliminary data.</text>
</comment>
<protein>
    <recommendedName>
        <fullName evidence="2">GGGtGRT protein</fullName>
    </recommendedName>
</protein>
<evidence type="ECO:0000313" key="1">
    <source>
        <dbReference type="EMBL" id="EKC49328.1"/>
    </source>
</evidence>
<sequence>MIRKVSYESQERREKQVLAALNANGIKSLEEANQICEDAGVDPYQMCEDTQRICFENAKWAYVAGAAIA</sequence>
<accession>K1RVD4</accession>
<reference evidence="1" key="1">
    <citation type="journal article" date="2013" name="Environ. Microbiol.">
        <title>Microbiota from the distal guts of lean and obese adolescents exhibit partial functional redundancy besides clear differences in community structure.</title>
        <authorList>
            <person name="Ferrer M."/>
            <person name="Ruiz A."/>
            <person name="Lanza F."/>
            <person name="Haange S.B."/>
            <person name="Oberbach A."/>
            <person name="Till H."/>
            <person name="Bargiela R."/>
            <person name="Campoy C."/>
            <person name="Segura M.T."/>
            <person name="Richter M."/>
            <person name="von Bergen M."/>
            <person name="Seifert J."/>
            <person name="Suarez A."/>
        </authorList>
    </citation>
    <scope>NUCLEOTIDE SEQUENCE</scope>
</reference>
<name>K1RVD4_9ZZZZ</name>
<dbReference type="EMBL" id="AJWZ01010134">
    <property type="protein sequence ID" value="EKC49328.1"/>
    <property type="molecule type" value="Genomic_DNA"/>
</dbReference>